<protein>
    <submittedName>
        <fullName evidence="2">Uncharacterized protein</fullName>
    </submittedName>
</protein>
<evidence type="ECO:0000256" key="1">
    <source>
        <dbReference type="SAM" id="MobiDB-lite"/>
    </source>
</evidence>
<comment type="caution">
    <text evidence="2">The sequence shown here is derived from an EMBL/GenBank/DDBJ whole genome shotgun (WGS) entry which is preliminary data.</text>
</comment>
<name>A0A9P7BC55_MAUEX</name>
<dbReference type="AlphaFoldDB" id="A0A9P7BC55"/>
<reference evidence="2 3" key="1">
    <citation type="submission" date="2020-11" db="EMBL/GenBank/DDBJ databases">
        <title>Kefir isolates.</title>
        <authorList>
            <person name="Marcisauskas S."/>
            <person name="Kim Y."/>
            <person name="Blasche S."/>
        </authorList>
    </citation>
    <scope>NUCLEOTIDE SEQUENCE [LARGE SCALE GENOMIC DNA]</scope>
    <source>
        <strain evidence="2 3">OG2</strain>
    </source>
</reference>
<keyword evidence="3" id="KW-1185">Reference proteome</keyword>
<sequence>MLSGAVKKYASTYINNENLHIDKGMHVGVPELLHFTTERKMPMAKIFGSDSTYLFSSVQSLDMFKNTKRNDGYKIEEDGIGIPLLKLEPKKVKDKTSGNPSENDKQITSYDIFKYELKHISESPPYDMHDIVAKDDTSILYKVLFGTVIKEKKNITDTSDDLNINEVTKDAVKHDQKQLKKKLKELETQKKLDEKALYKQHKLDAKRQKEQIKLQIKLEKEEAKTLDRKERRALEKEIKLKKEDMERTLKAENKKKKEEEKNKKKELSLEKKQQRYEDKMNKESKTSKAEKNLLSRHKKNISNIKEERNKETVYTCNFGQYAYNPVEIRRRSKTRRLDTRLGDNIFRWTIDSNSLIDDKHYELCYIWPGAPTLFDSFNVELQNYENRTAGLNDTNLIIGHYTEKNNDILPSYIQMTGEFYVGEKNTSISLGITNIPALTVLLASESLLVHQFEIER</sequence>
<feature type="region of interest" description="Disordered" evidence="1">
    <location>
        <begin position="249"/>
        <end position="293"/>
    </location>
</feature>
<dbReference type="EMBL" id="PUHR01000008">
    <property type="protein sequence ID" value="KAG0671759.1"/>
    <property type="molecule type" value="Genomic_DNA"/>
</dbReference>
<gene>
    <name evidence="2" type="ORF">C6P45_005024</name>
</gene>
<dbReference type="Proteomes" id="UP000750334">
    <property type="component" value="Unassembled WGS sequence"/>
</dbReference>
<dbReference type="OrthoDB" id="4031722at2759"/>
<accession>A0A9P7BC55</accession>
<evidence type="ECO:0000313" key="2">
    <source>
        <dbReference type="EMBL" id="KAG0671759.1"/>
    </source>
</evidence>
<proteinExistence type="predicted"/>
<evidence type="ECO:0000313" key="3">
    <source>
        <dbReference type="Proteomes" id="UP000750334"/>
    </source>
</evidence>
<organism evidence="2 3">
    <name type="scientific">Maudiozyma exigua</name>
    <name type="common">Yeast</name>
    <name type="synonym">Kazachstania exigua</name>
    <dbReference type="NCBI Taxonomy" id="34358"/>
    <lineage>
        <taxon>Eukaryota</taxon>
        <taxon>Fungi</taxon>
        <taxon>Dikarya</taxon>
        <taxon>Ascomycota</taxon>
        <taxon>Saccharomycotina</taxon>
        <taxon>Saccharomycetes</taxon>
        <taxon>Saccharomycetales</taxon>
        <taxon>Saccharomycetaceae</taxon>
        <taxon>Maudiozyma</taxon>
    </lineage>
</organism>